<organism evidence="8 9">
    <name type="scientific">Mycolicibacterium gadium</name>
    <name type="common">Mycobacterium gadium</name>
    <dbReference type="NCBI Taxonomy" id="1794"/>
    <lineage>
        <taxon>Bacteria</taxon>
        <taxon>Bacillati</taxon>
        <taxon>Actinomycetota</taxon>
        <taxon>Actinomycetes</taxon>
        <taxon>Mycobacteriales</taxon>
        <taxon>Mycobacteriaceae</taxon>
        <taxon>Mycolicibacterium</taxon>
    </lineage>
</organism>
<dbReference type="PANTHER" id="PTHR42718:SF9">
    <property type="entry name" value="MAJOR FACILITATOR SUPERFAMILY MULTIDRUG TRANSPORTER MFSC"/>
    <property type="match status" value="1"/>
</dbReference>
<accession>A0ABT6GWZ5</accession>
<keyword evidence="9" id="KW-1185">Reference proteome</keyword>
<gene>
    <name evidence="8" type="ORF">MNO81_24730</name>
</gene>
<feature type="transmembrane region" description="Helical" evidence="6">
    <location>
        <begin position="363"/>
        <end position="380"/>
    </location>
</feature>
<feature type="transmembrane region" description="Helical" evidence="6">
    <location>
        <begin position="12"/>
        <end position="33"/>
    </location>
</feature>
<evidence type="ECO:0000256" key="2">
    <source>
        <dbReference type="ARBA" id="ARBA00022448"/>
    </source>
</evidence>
<feature type="transmembrane region" description="Helical" evidence="6">
    <location>
        <begin position="489"/>
        <end position="508"/>
    </location>
</feature>
<dbReference type="InterPro" id="IPR011701">
    <property type="entry name" value="MFS"/>
</dbReference>
<dbReference type="RefSeq" id="WP_278223294.1">
    <property type="nucleotide sequence ID" value="NZ_JAKZMO010000027.1"/>
</dbReference>
<evidence type="ECO:0000259" key="7">
    <source>
        <dbReference type="PROSITE" id="PS50850"/>
    </source>
</evidence>
<dbReference type="EMBL" id="JAKZMO010000027">
    <property type="protein sequence ID" value="MDG5486011.1"/>
    <property type="molecule type" value="Genomic_DNA"/>
</dbReference>
<dbReference type="Proteomes" id="UP001154266">
    <property type="component" value="Unassembled WGS sequence"/>
</dbReference>
<proteinExistence type="predicted"/>
<dbReference type="PANTHER" id="PTHR42718">
    <property type="entry name" value="MAJOR FACILITATOR SUPERFAMILY MULTIDRUG TRANSPORTER MFSC"/>
    <property type="match status" value="1"/>
</dbReference>
<comment type="caution">
    <text evidence="8">The sequence shown here is derived from an EMBL/GenBank/DDBJ whole genome shotgun (WGS) entry which is preliminary data.</text>
</comment>
<keyword evidence="4 6" id="KW-1133">Transmembrane helix</keyword>
<feature type="transmembrane region" description="Helical" evidence="6">
    <location>
        <begin position="92"/>
        <end position="114"/>
    </location>
</feature>
<evidence type="ECO:0000313" key="8">
    <source>
        <dbReference type="EMBL" id="MDG5486011.1"/>
    </source>
</evidence>
<feature type="transmembrane region" description="Helical" evidence="6">
    <location>
        <begin position="275"/>
        <end position="297"/>
    </location>
</feature>
<evidence type="ECO:0000256" key="5">
    <source>
        <dbReference type="ARBA" id="ARBA00023136"/>
    </source>
</evidence>
<dbReference type="PROSITE" id="PS50850">
    <property type="entry name" value="MFS"/>
    <property type="match status" value="1"/>
</dbReference>
<feature type="transmembrane region" description="Helical" evidence="6">
    <location>
        <begin position="120"/>
        <end position="139"/>
    </location>
</feature>
<feature type="transmembrane region" description="Helical" evidence="6">
    <location>
        <begin position="235"/>
        <end position="254"/>
    </location>
</feature>
<evidence type="ECO:0000256" key="1">
    <source>
        <dbReference type="ARBA" id="ARBA00004651"/>
    </source>
</evidence>
<evidence type="ECO:0000256" key="4">
    <source>
        <dbReference type="ARBA" id="ARBA00022989"/>
    </source>
</evidence>
<feature type="transmembrane region" description="Helical" evidence="6">
    <location>
        <begin position="146"/>
        <end position="165"/>
    </location>
</feature>
<evidence type="ECO:0000256" key="3">
    <source>
        <dbReference type="ARBA" id="ARBA00022692"/>
    </source>
</evidence>
<protein>
    <submittedName>
        <fullName evidence="8">MFS transporter</fullName>
    </submittedName>
</protein>
<feature type="transmembrane region" description="Helical" evidence="6">
    <location>
        <begin position="177"/>
        <end position="197"/>
    </location>
</feature>
<feature type="transmembrane region" description="Helical" evidence="6">
    <location>
        <begin position="309"/>
        <end position="327"/>
    </location>
</feature>
<dbReference type="Gene3D" id="1.20.1250.20">
    <property type="entry name" value="MFS general substrate transporter like domains"/>
    <property type="match status" value="2"/>
</dbReference>
<feature type="transmembrane region" description="Helical" evidence="6">
    <location>
        <begin position="59"/>
        <end position="80"/>
    </location>
</feature>
<feature type="domain" description="Major facilitator superfamily (MFS) profile" evidence="7">
    <location>
        <begin position="23"/>
        <end position="513"/>
    </location>
</feature>
<reference evidence="8" key="1">
    <citation type="journal article" date="2023" name="Environ. Microbiol.">
        <title>The 2-methylpropene degradation pathway in Mycobacteriaceae family strains.</title>
        <authorList>
            <person name="Helbich S."/>
            <person name="Barrantes I."/>
            <person name="Dos Anjos Borges L.G."/>
            <person name="Pieper D.H."/>
            <person name="Vainshtein Y."/>
            <person name="Sohn K."/>
            <person name="Engesser K.H."/>
        </authorList>
    </citation>
    <scope>NUCLEOTIDE SEQUENCE</scope>
    <source>
        <strain evidence="8">IBE100</strain>
    </source>
</reference>
<dbReference type="Pfam" id="PF07690">
    <property type="entry name" value="MFS_1"/>
    <property type="match status" value="1"/>
</dbReference>
<keyword evidence="3 6" id="KW-0812">Transmembrane</keyword>
<sequence length="516" mass="52452">MTRPDADIHGGRPAMAGLAATMTVVAMGLGYSITAGDPTILSANISEISTGMHMSPRTASFVASLATLTLAAAVLGAGALGDLYGMRRMFSAGLFGTIGFGVLAAAAPNVAVLIAARAGIGVAFAFLLGLSLALINSVFPPERRAAAIALYLGTGFALTTPMPALGSTLAEHVGWRSGFLVAPAAALAALAIVWRFVPETLRAPRRLDVAGLVLVAVALLALVYGISGLQGGPHTEAFVCIAAGLVAAVLFVVWETRTPEPALDVRVFRYARFNAAVTAGATFNFLTGGSTILFAFYLVTVRGDSPTTLGLLLVPATVLQALAAMGSGRAAARFGDRSTLVVGLLLLLAGLLVLTTLDETTSLPVLFVAIALIAVGGAVVQTPQSTIMMSSAPTDLGGSVSAVKAAVGQAGYSLGPALFALVGTALFTQDAMRRFAGSDISLAEAREALCVAHGTSVASTGGSNIVDPQRAREMVEGVTASMVDAIQTLSLAMTAVPVAAIVLALILLRPHTEQEL</sequence>
<keyword evidence="2" id="KW-0813">Transport</keyword>
<feature type="transmembrane region" description="Helical" evidence="6">
    <location>
        <begin position="339"/>
        <end position="357"/>
    </location>
</feature>
<evidence type="ECO:0000256" key="6">
    <source>
        <dbReference type="SAM" id="Phobius"/>
    </source>
</evidence>
<keyword evidence="5 6" id="KW-0472">Membrane</keyword>
<evidence type="ECO:0000313" key="9">
    <source>
        <dbReference type="Proteomes" id="UP001154266"/>
    </source>
</evidence>
<dbReference type="InterPro" id="IPR020846">
    <property type="entry name" value="MFS_dom"/>
</dbReference>
<feature type="transmembrane region" description="Helical" evidence="6">
    <location>
        <begin position="209"/>
        <end position="229"/>
    </location>
</feature>
<name>A0ABT6GWZ5_MYCGU</name>
<comment type="subcellular location">
    <subcellularLocation>
        <location evidence="1">Cell membrane</location>
        <topology evidence="1">Multi-pass membrane protein</topology>
    </subcellularLocation>
</comment>
<dbReference type="InterPro" id="IPR036259">
    <property type="entry name" value="MFS_trans_sf"/>
</dbReference>
<dbReference type="SUPFAM" id="SSF103473">
    <property type="entry name" value="MFS general substrate transporter"/>
    <property type="match status" value="1"/>
</dbReference>